<gene>
    <name evidence="2" type="ORF">F1D05_20295</name>
</gene>
<dbReference type="Pfam" id="PF01636">
    <property type="entry name" value="APH"/>
    <property type="match status" value="1"/>
</dbReference>
<feature type="domain" description="Aminoglycoside phosphotransferase" evidence="1">
    <location>
        <begin position="118"/>
        <end position="187"/>
    </location>
</feature>
<dbReference type="AlphaFoldDB" id="A0A7G6X9X2"/>
<keyword evidence="3" id="KW-1185">Reference proteome</keyword>
<protein>
    <submittedName>
        <fullName evidence="2">Phosphotransferase</fullName>
    </submittedName>
</protein>
<dbReference type="Gene3D" id="3.90.1200.10">
    <property type="match status" value="1"/>
</dbReference>
<dbReference type="Proteomes" id="UP000515563">
    <property type="component" value="Chromosome"/>
</dbReference>
<organism evidence="2 3">
    <name type="scientific">Kribbella qitaiheensis</name>
    <dbReference type="NCBI Taxonomy" id="1544730"/>
    <lineage>
        <taxon>Bacteria</taxon>
        <taxon>Bacillati</taxon>
        <taxon>Actinomycetota</taxon>
        <taxon>Actinomycetes</taxon>
        <taxon>Propionibacteriales</taxon>
        <taxon>Kribbellaceae</taxon>
        <taxon>Kribbella</taxon>
    </lineage>
</organism>
<accession>A0A7G6X9X2</accession>
<evidence type="ECO:0000259" key="1">
    <source>
        <dbReference type="Pfam" id="PF01636"/>
    </source>
</evidence>
<proteinExistence type="predicted"/>
<dbReference type="GO" id="GO:0016740">
    <property type="term" value="F:transferase activity"/>
    <property type="evidence" value="ECO:0007669"/>
    <property type="project" value="UniProtKB-KW"/>
</dbReference>
<evidence type="ECO:0000313" key="2">
    <source>
        <dbReference type="EMBL" id="QNE23037.1"/>
    </source>
</evidence>
<evidence type="ECO:0000313" key="3">
    <source>
        <dbReference type="Proteomes" id="UP000515563"/>
    </source>
</evidence>
<dbReference type="EMBL" id="CP043661">
    <property type="protein sequence ID" value="QNE23037.1"/>
    <property type="molecule type" value="Genomic_DNA"/>
</dbReference>
<reference evidence="2 3" key="2">
    <citation type="journal article" date="2020" name="Microbiol. Resour. Announc.">
        <title>Antarctic desert soil bacteria exhibit high novel natural product potential, evaluated through long-read genome sequencing and comparative genomics.</title>
        <authorList>
            <person name="Benaud N."/>
            <person name="Edwards R.J."/>
            <person name="Amos T.G."/>
            <person name="D'Agostino P.M."/>
            <person name="Gutierrez-Chavez C."/>
            <person name="Montgomery K."/>
            <person name="Nicetic I."/>
            <person name="Ferrari B.C."/>
        </authorList>
    </citation>
    <scope>NUCLEOTIDE SEQUENCE [LARGE SCALE GENOMIC DNA]</scope>
    <source>
        <strain evidence="2 3">SPB151</strain>
    </source>
</reference>
<keyword evidence="2" id="KW-0808">Transferase</keyword>
<dbReference type="InterPro" id="IPR011009">
    <property type="entry name" value="Kinase-like_dom_sf"/>
</dbReference>
<dbReference type="InterPro" id="IPR002575">
    <property type="entry name" value="Aminoglycoside_PTrfase"/>
</dbReference>
<name>A0A7G6X9X2_9ACTN</name>
<dbReference type="SUPFAM" id="SSF56112">
    <property type="entry name" value="Protein kinase-like (PK-like)"/>
    <property type="match status" value="1"/>
</dbReference>
<sequence>MAGGAEEVLAGGNVAASVVRIGATVRKPAIPATAGIEAVLDHLARVGFESAPRTLGRDGRGRHVVEYVPGTLADTLPPFTMSELRRLGKVVRELHEAMASFRPPAEVAWDVVIPDPTGGRLICHNDLAPWNLVIDGDRWVFIDWDGAGPGSAPWDLGYVAHGFVPFRADGDPATDAPRLRALVDGYGLDSEERRAFPALIEAHTRGMYDLLRRGSQTGQEPWARLYAEGHGDHWGPTADYIKAHHKSWIAALQ</sequence>
<dbReference type="KEGG" id="kqi:F1D05_20295"/>
<reference evidence="3" key="1">
    <citation type="submission" date="2019-09" db="EMBL/GenBank/DDBJ databases">
        <title>Antimicrobial potential of Antarctic Bacteria.</title>
        <authorList>
            <person name="Benaud N."/>
            <person name="Edwards R.J."/>
            <person name="Ferrari B.C."/>
        </authorList>
    </citation>
    <scope>NUCLEOTIDE SEQUENCE [LARGE SCALE GENOMIC DNA]</scope>
    <source>
        <strain evidence="3">SPB151</strain>
    </source>
</reference>